<dbReference type="RefSeq" id="WP_368574013.1">
    <property type="nucleotide sequence ID" value="NZ_JBDLOU010000073.1"/>
</dbReference>
<protein>
    <recommendedName>
        <fullName evidence="3">RNA polymerase subunit sigma-70</fullName>
    </recommendedName>
</protein>
<keyword evidence="2" id="KW-1185">Reference proteome</keyword>
<organism evidence="1 2">
    <name type="scientific">Mycolicibacterium porcinum</name>
    <dbReference type="NCBI Taxonomy" id="39693"/>
    <lineage>
        <taxon>Bacteria</taxon>
        <taxon>Bacillati</taxon>
        <taxon>Actinomycetota</taxon>
        <taxon>Actinomycetes</taxon>
        <taxon>Mycobacteriales</taxon>
        <taxon>Mycobacteriaceae</taxon>
        <taxon>Mycolicibacterium</taxon>
    </lineage>
</organism>
<accession>A0ABV3VJR3</accession>
<evidence type="ECO:0008006" key="3">
    <source>
        <dbReference type="Google" id="ProtNLM"/>
    </source>
</evidence>
<name>A0ABV3VJR3_9MYCO</name>
<evidence type="ECO:0000313" key="2">
    <source>
        <dbReference type="Proteomes" id="UP001558474"/>
    </source>
</evidence>
<evidence type="ECO:0000313" key="1">
    <source>
        <dbReference type="EMBL" id="MEX3741632.1"/>
    </source>
</evidence>
<reference evidence="1 2" key="1">
    <citation type="submission" date="2024-04" db="EMBL/GenBank/DDBJ databases">
        <title>Genomic Markers of Mycobacteria.</title>
        <authorList>
            <person name="Soliman M.S."/>
            <person name="Elkholy A."/>
            <person name="Soliman N.S."/>
            <person name="Abbas A."/>
            <person name="Khayrat S."/>
            <person name="Shawky S."/>
        </authorList>
    </citation>
    <scope>NUCLEOTIDE SEQUENCE [LARGE SCALE GENOMIC DNA]</scope>
    <source>
        <strain evidence="1 2">Egy-CU-AM5</strain>
    </source>
</reference>
<proteinExistence type="predicted"/>
<sequence length="100" mass="11093">MSTEALTPDTDTDALADEIDRMGPALWEAQMRLKRAHRDVTEHRADMITAARTRAELVREMRTVHGWSYRRIAEYLGVAHTALVQSTHISGSASGSGDKS</sequence>
<dbReference type="Proteomes" id="UP001558474">
    <property type="component" value="Unassembled WGS sequence"/>
</dbReference>
<comment type="caution">
    <text evidence="1">The sequence shown here is derived from an EMBL/GenBank/DDBJ whole genome shotgun (WGS) entry which is preliminary data.</text>
</comment>
<dbReference type="EMBL" id="JBDLOU010000073">
    <property type="protein sequence ID" value="MEX3741632.1"/>
    <property type="molecule type" value="Genomic_DNA"/>
</dbReference>
<gene>
    <name evidence="1" type="ORF">ABFW12_25715</name>
</gene>